<dbReference type="GO" id="GO:0005739">
    <property type="term" value="C:mitochondrion"/>
    <property type="evidence" value="ECO:0007669"/>
    <property type="project" value="TreeGrafter"/>
</dbReference>
<dbReference type="PANTHER" id="PTHR37402:SF1">
    <property type="entry name" value="GRAM DOMAIN-CONTAINING PROTEIN 4"/>
    <property type="match status" value="1"/>
</dbReference>
<protein>
    <recommendedName>
        <fullName evidence="2">GRAM domain-containing protein</fullName>
    </recommendedName>
</protein>
<reference evidence="1" key="1">
    <citation type="submission" date="2025-08" db="UniProtKB">
        <authorList>
            <consortium name="Ensembl"/>
        </authorList>
    </citation>
    <scope>IDENTIFICATION</scope>
</reference>
<dbReference type="PANTHER" id="PTHR37402">
    <property type="entry name" value="GRAM DOMAIN-CONTAINING PROTEIN 4"/>
    <property type="match status" value="1"/>
</dbReference>
<accession>A0A8C2S7E8</accession>
<name>A0A8C2S7E8_CAPHI</name>
<organism evidence="1">
    <name type="scientific">Capra hircus</name>
    <name type="common">Goat</name>
    <dbReference type="NCBI Taxonomy" id="9925"/>
    <lineage>
        <taxon>Eukaryota</taxon>
        <taxon>Metazoa</taxon>
        <taxon>Chordata</taxon>
        <taxon>Craniata</taxon>
        <taxon>Vertebrata</taxon>
        <taxon>Euteleostomi</taxon>
        <taxon>Mammalia</taxon>
        <taxon>Eutheria</taxon>
        <taxon>Laurasiatheria</taxon>
        <taxon>Artiodactyla</taxon>
        <taxon>Ruminantia</taxon>
        <taxon>Pecora</taxon>
        <taxon>Bovidae</taxon>
        <taxon>Caprinae</taxon>
        <taxon>Capra</taxon>
    </lineage>
</organism>
<proteinExistence type="predicted"/>
<dbReference type="GO" id="GO:0006915">
    <property type="term" value="P:apoptotic process"/>
    <property type="evidence" value="ECO:0007669"/>
    <property type="project" value="InterPro"/>
</dbReference>
<dbReference type="AlphaFoldDB" id="A0A8C2S7E8"/>
<dbReference type="Ensembl" id="ENSCHIT00010054309.1">
    <property type="protein sequence ID" value="ENSCHIP00010038838.1"/>
    <property type="gene ID" value="ENSCHIG00010028691.1"/>
</dbReference>
<evidence type="ECO:0000313" key="1">
    <source>
        <dbReference type="Ensembl" id="ENSCHIP00010038838.1"/>
    </source>
</evidence>
<sequence>MCRALSTPRPPHSYLCFESSKSGSSKRNKVIKLVDITDIQKVGATPISGAGGHPGSGVGQSEARGHVDRRAVLLGGVCAGTRSARVLWLARPGPVRVLPSGALWKKRSWGAGRVALTPGEPQGDAPAACFQYKVLSVLPGSGMGIAVSTPSTQKPLVFGAMVHRDEAFETIFSQYMKITSAAAAGSES</sequence>
<dbReference type="GO" id="GO:0034164">
    <property type="term" value="P:negative regulation of toll-like receptor 9 signaling pathway"/>
    <property type="evidence" value="ECO:0007669"/>
    <property type="project" value="TreeGrafter"/>
</dbReference>
<dbReference type="InterPro" id="IPR037847">
    <property type="entry name" value="GRAMDC4"/>
</dbReference>
<evidence type="ECO:0008006" key="2">
    <source>
        <dbReference type="Google" id="ProtNLM"/>
    </source>
</evidence>